<protein>
    <submittedName>
        <fullName evidence="1">Uncharacterized protein</fullName>
    </submittedName>
</protein>
<dbReference type="AlphaFoldDB" id="A0A806CV73"/>
<organism evidence="1 2">
    <name type="scientific">Meiothermus ruber (strain ATCC 35948 / DSM 1279 / VKM B-1258 / 21)</name>
    <name type="common">Thermus ruber</name>
    <dbReference type="NCBI Taxonomy" id="504728"/>
    <lineage>
        <taxon>Bacteria</taxon>
        <taxon>Thermotogati</taxon>
        <taxon>Deinococcota</taxon>
        <taxon>Deinococci</taxon>
        <taxon>Thermales</taxon>
        <taxon>Thermaceae</taxon>
        <taxon>Meiothermus</taxon>
    </lineage>
</organism>
<proteinExistence type="predicted"/>
<evidence type="ECO:0000313" key="2">
    <source>
        <dbReference type="Proteomes" id="UP000006655"/>
    </source>
</evidence>
<reference evidence="1 2" key="1">
    <citation type="journal article" date="2010" name="Stand. Genomic Sci.">
        <title>Complete genome sequence of Meiothermus ruber type strain (21).</title>
        <authorList>
            <person name="Tindall B.J."/>
            <person name="Sikorski J."/>
            <person name="Lucas S."/>
            <person name="Goltsman E."/>
            <person name="Copeland A."/>
            <person name="Glavina Del Rio T."/>
            <person name="Nolan M."/>
            <person name="Tice H."/>
            <person name="Cheng J.F."/>
            <person name="Han C."/>
            <person name="Pitluck S."/>
            <person name="Liolios K."/>
            <person name="Ivanova N."/>
            <person name="Mavromatis K."/>
            <person name="Ovchinnikova G."/>
            <person name="Pati A."/>
            <person name="Fahnrich R."/>
            <person name="Goodwin L."/>
            <person name="Chen A."/>
            <person name="Palaniappan K."/>
            <person name="Land M."/>
            <person name="Hauser L."/>
            <person name="Chang Y.J."/>
            <person name="Jeffries C.D."/>
            <person name="Rohde M."/>
            <person name="Goker M."/>
            <person name="Woyke T."/>
            <person name="Bristow J."/>
            <person name="Eisen J.A."/>
            <person name="Markowitz V."/>
            <person name="Hugenholtz P."/>
            <person name="Kyrpides N.C."/>
            <person name="Klenk H.P."/>
            <person name="Lapidus A."/>
        </authorList>
    </citation>
    <scope>NUCLEOTIDE SEQUENCE [LARGE SCALE GENOMIC DNA]</scope>
    <source>
        <strain evidence="2">ATCC 35948 / DSM 1279 / VKM B-1258 / 21</strain>
    </source>
</reference>
<name>A0A806CV73_MEIRD</name>
<evidence type="ECO:0000313" key="1">
    <source>
        <dbReference type="EMBL" id="ADD28921.1"/>
    </source>
</evidence>
<keyword evidence="2" id="KW-1185">Reference proteome</keyword>
<dbReference type="KEGG" id="mrb:Mrub_2167"/>
<sequence>MWFGPLGLVGLFRWNFPSSLLLPWLIQSVQPVLGMTSFVGHSDDENCVWVSYVEDFVRKLLHDQAAHPYWVNLNPGLGKLFKVL</sequence>
<dbReference type="Proteomes" id="UP000006655">
    <property type="component" value="Chromosome"/>
</dbReference>
<gene>
    <name evidence="1" type="ordered locus">Mrub_2167</name>
</gene>
<dbReference type="EMBL" id="CP001743">
    <property type="protein sequence ID" value="ADD28921.1"/>
    <property type="molecule type" value="Genomic_DNA"/>
</dbReference>
<accession>A0A806CV73</accession>